<gene>
    <name evidence="1" type="ORF">C7B81_12005</name>
</gene>
<name>A0ABX5F5C8_9CHRO</name>
<evidence type="ECO:0000313" key="1">
    <source>
        <dbReference type="EMBL" id="PSB36657.1"/>
    </source>
</evidence>
<evidence type="ECO:0000313" key="2">
    <source>
        <dbReference type="Proteomes" id="UP000238218"/>
    </source>
</evidence>
<sequence>MRVLTLIFSKDRPLQLQGTLASFALHCREAAQTPITVLYRASSAAFSRGYAQLREEFRGRLLIDWVEERSFRRDLLASLREPPPSSHWRRLLDRLRLRSWRPRCDQLLFLVDDNIFVRPFSLRSIGEALEQQPSAIGFSLRVGRNTTRCYSMNCAQPLPEFQPVASGLRFRWVGQTGDFGYPIEVSSSVYRLADLIGLLRTLPYANPNRLEQVLSSSSSLFALGKPDLLCFDRSVAFCAPINKVQTILDNRAGASDDYSSEALLERFLAGQRVDVAALKDFVPRAAHEEIELPLQSASAP</sequence>
<protein>
    <recommendedName>
        <fullName evidence="3">Glycosyltransferase family 2 protein</fullName>
    </recommendedName>
</protein>
<keyword evidence="2" id="KW-1185">Reference proteome</keyword>
<dbReference type="Proteomes" id="UP000238218">
    <property type="component" value="Unassembled WGS sequence"/>
</dbReference>
<organism evidence="1 2">
    <name type="scientific">Aphanothece cf. minutissima CCALA 015</name>
    <dbReference type="NCBI Taxonomy" id="2107695"/>
    <lineage>
        <taxon>Bacteria</taxon>
        <taxon>Bacillati</taxon>
        <taxon>Cyanobacteriota</taxon>
        <taxon>Cyanophyceae</taxon>
        <taxon>Oscillatoriophycideae</taxon>
        <taxon>Chroococcales</taxon>
        <taxon>Aphanothecaceae</taxon>
        <taxon>Aphanothece</taxon>
    </lineage>
</organism>
<dbReference type="EMBL" id="PVWP01000008">
    <property type="protein sequence ID" value="PSB36657.1"/>
    <property type="molecule type" value="Genomic_DNA"/>
</dbReference>
<dbReference type="RefSeq" id="WP_106222032.1">
    <property type="nucleotide sequence ID" value="NZ_PVWP01000008.1"/>
</dbReference>
<accession>A0ABX5F5C8</accession>
<proteinExistence type="predicted"/>
<comment type="caution">
    <text evidence="1">The sequence shown here is derived from an EMBL/GenBank/DDBJ whole genome shotgun (WGS) entry which is preliminary data.</text>
</comment>
<evidence type="ECO:0008006" key="3">
    <source>
        <dbReference type="Google" id="ProtNLM"/>
    </source>
</evidence>
<reference evidence="1 2" key="1">
    <citation type="submission" date="2018-03" db="EMBL/GenBank/DDBJ databases">
        <title>The ancient ancestry and fast evolution of plastids.</title>
        <authorList>
            <person name="Moore K.R."/>
            <person name="Magnabosco C."/>
            <person name="Momper L."/>
            <person name="Gold D.A."/>
            <person name="Bosak T."/>
            <person name="Fournier G.P."/>
        </authorList>
    </citation>
    <scope>NUCLEOTIDE SEQUENCE [LARGE SCALE GENOMIC DNA]</scope>
    <source>
        <strain evidence="1 2">CCALA 015</strain>
    </source>
</reference>